<proteinExistence type="inferred from homology"/>
<dbReference type="InterPro" id="IPR007743">
    <property type="entry name" value="Immunity-related_GTPase-like"/>
</dbReference>
<feature type="region of interest" description="Disordered" evidence="5">
    <location>
        <begin position="67"/>
        <end position="86"/>
    </location>
</feature>
<dbReference type="FunFam" id="3.40.50.300:FF:000541">
    <property type="entry name" value="Immunity related GTPase M"/>
    <property type="match status" value="1"/>
</dbReference>
<evidence type="ECO:0000256" key="1">
    <source>
        <dbReference type="ARBA" id="ARBA00005429"/>
    </source>
</evidence>
<dbReference type="Proteomes" id="UP000261660">
    <property type="component" value="Unplaced"/>
</dbReference>
<keyword evidence="6" id="KW-1133">Transmembrane helix</keyword>
<dbReference type="SUPFAM" id="SSF52540">
    <property type="entry name" value="P-loop containing nucleoside triphosphate hydrolases"/>
    <property type="match status" value="1"/>
</dbReference>
<dbReference type="PANTHER" id="PTHR32341">
    <property type="entry name" value="INTERFERON-INDUCIBLE GTPASE"/>
    <property type="match status" value="1"/>
</dbReference>
<reference evidence="8" key="1">
    <citation type="submission" date="2025-08" db="UniProtKB">
        <authorList>
            <consortium name="Ensembl"/>
        </authorList>
    </citation>
    <scope>IDENTIFICATION</scope>
</reference>
<evidence type="ECO:0000256" key="4">
    <source>
        <dbReference type="ARBA" id="ARBA00023134"/>
    </source>
</evidence>
<dbReference type="InterPro" id="IPR051515">
    <property type="entry name" value="IRG"/>
</dbReference>
<dbReference type="Pfam" id="PF05049">
    <property type="entry name" value="IIGP"/>
    <property type="match status" value="1"/>
</dbReference>
<dbReference type="Ensembl" id="ENSLBET00000033519.1">
    <property type="protein sequence ID" value="ENSLBEP00000032077.1"/>
    <property type="gene ID" value="ENSLBEG00000024117.1"/>
</dbReference>
<keyword evidence="6" id="KW-0472">Membrane</keyword>
<evidence type="ECO:0000259" key="7">
    <source>
        <dbReference type="PROSITE" id="PS51716"/>
    </source>
</evidence>
<keyword evidence="4" id="KW-0342">GTP-binding</keyword>
<dbReference type="GO" id="GO:0016020">
    <property type="term" value="C:membrane"/>
    <property type="evidence" value="ECO:0007669"/>
    <property type="project" value="InterPro"/>
</dbReference>
<feature type="transmembrane region" description="Helical" evidence="6">
    <location>
        <begin position="337"/>
        <end position="361"/>
    </location>
</feature>
<reference evidence="8" key="2">
    <citation type="submission" date="2025-09" db="UniProtKB">
        <authorList>
            <consortium name="Ensembl"/>
        </authorList>
    </citation>
    <scope>IDENTIFICATION</scope>
</reference>
<protein>
    <recommendedName>
        <fullName evidence="7">IRG-type G domain-containing protein</fullName>
    </recommendedName>
</protein>
<keyword evidence="6" id="KW-0812">Transmembrane</keyword>
<keyword evidence="2" id="KW-0547">Nucleotide-binding</keyword>
<evidence type="ECO:0000313" key="9">
    <source>
        <dbReference type="Proteomes" id="UP000261660"/>
    </source>
</evidence>
<evidence type="ECO:0000256" key="3">
    <source>
        <dbReference type="ARBA" id="ARBA00022801"/>
    </source>
</evidence>
<organism evidence="8 9">
    <name type="scientific">Labrus bergylta</name>
    <name type="common">ballan wrasse</name>
    <dbReference type="NCBI Taxonomy" id="56723"/>
    <lineage>
        <taxon>Eukaryota</taxon>
        <taxon>Metazoa</taxon>
        <taxon>Chordata</taxon>
        <taxon>Craniata</taxon>
        <taxon>Vertebrata</taxon>
        <taxon>Euteleostomi</taxon>
        <taxon>Actinopterygii</taxon>
        <taxon>Neopterygii</taxon>
        <taxon>Teleostei</taxon>
        <taxon>Neoteleostei</taxon>
        <taxon>Acanthomorphata</taxon>
        <taxon>Eupercaria</taxon>
        <taxon>Labriformes</taxon>
        <taxon>Labridae</taxon>
        <taxon>Labrus</taxon>
    </lineage>
</organism>
<dbReference type="InterPro" id="IPR027417">
    <property type="entry name" value="P-loop_NTPase"/>
</dbReference>
<dbReference type="PANTHER" id="PTHR32341:SF10">
    <property type="entry name" value="INTERFERON-INDUCIBLE GTPASE 5"/>
    <property type="match status" value="1"/>
</dbReference>
<dbReference type="AlphaFoldDB" id="A0A3Q3GFK8"/>
<evidence type="ECO:0000313" key="8">
    <source>
        <dbReference type="Ensembl" id="ENSLBEP00000032077.1"/>
    </source>
</evidence>
<evidence type="ECO:0000256" key="2">
    <source>
        <dbReference type="ARBA" id="ARBA00022741"/>
    </source>
</evidence>
<evidence type="ECO:0000256" key="5">
    <source>
        <dbReference type="SAM" id="MobiDB-lite"/>
    </source>
</evidence>
<keyword evidence="3" id="KW-0378">Hydrolase</keyword>
<feature type="domain" description="IRG-type G" evidence="7">
    <location>
        <begin position="39"/>
        <end position="217"/>
    </location>
</feature>
<keyword evidence="9" id="KW-1185">Reference proteome</keyword>
<dbReference type="GO" id="GO:0016787">
    <property type="term" value="F:hydrolase activity"/>
    <property type="evidence" value="ECO:0007669"/>
    <property type="project" value="UniProtKB-KW"/>
</dbReference>
<evidence type="ECO:0000256" key="6">
    <source>
        <dbReference type="SAM" id="Phobius"/>
    </source>
</evidence>
<comment type="similarity">
    <text evidence="1">Belongs to the TRAFAC class dynamin-like GTPase superfamily. IRG family.</text>
</comment>
<sequence length="383" mass="43426">CFVSNYFKNVALITATASTYHKPLAVAKINEYFDQQKNVPLNIAITGESGSGKSTFVNAFRGIDNRDEKAAPTGTTETTMEVNPYPHPNHPNVTFWDLPGIGTTKFPADKYMKHVGFEKFDFFIIVSSDRFKENDVRLAKEIQRMEKKFYFVRSKIDNSMRDEERTQRDFNKERSLKKIKDNCLQEQGLKSPQVFLVSSFDLQLYDFHLLEETLERELPEHKRDAFLFAMPNISREIINKKKKALHSKIKYFATLSSAVAGVLIPGLSIAVDIGLLVGVVKQYVYKFGLDIKSLQSLANRAGVPLKELKEATISPLTVFAQSSNQITLKAVEEGTRFIPVFGIPTAMALCLIQCVLILLFSNKIKFFIKTRSGLQIFFSKCEC</sequence>
<dbReference type="GO" id="GO:0005525">
    <property type="term" value="F:GTP binding"/>
    <property type="evidence" value="ECO:0007669"/>
    <property type="project" value="UniProtKB-KW"/>
</dbReference>
<dbReference type="Gene3D" id="3.40.50.300">
    <property type="entry name" value="P-loop containing nucleotide triphosphate hydrolases"/>
    <property type="match status" value="1"/>
</dbReference>
<dbReference type="PROSITE" id="PS51716">
    <property type="entry name" value="G_IRG"/>
    <property type="match status" value="1"/>
</dbReference>
<accession>A0A3Q3GFK8</accession>
<dbReference type="GeneTree" id="ENSGT00950000183007"/>
<name>A0A3Q3GFK8_9LABR</name>
<dbReference type="InterPro" id="IPR030385">
    <property type="entry name" value="G_IRG_dom"/>
</dbReference>
<feature type="transmembrane region" description="Helical" evidence="6">
    <location>
        <begin position="251"/>
        <end position="280"/>
    </location>
</feature>